<comment type="caution">
    <text evidence="1">The sequence shown here is derived from an EMBL/GenBank/DDBJ whole genome shotgun (WGS) entry which is preliminary data.</text>
</comment>
<name>A0ABQ9X7V4_9EUKA</name>
<reference evidence="1 2" key="1">
    <citation type="journal article" date="2022" name="bioRxiv">
        <title>Genomics of Preaxostyla Flagellates Illuminates Evolutionary Transitions and the Path Towards Mitochondrial Loss.</title>
        <authorList>
            <person name="Novak L.V.F."/>
            <person name="Treitli S.C."/>
            <person name="Pyrih J."/>
            <person name="Halakuc P."/>
            <person name="Pipaliya S.V."/>
            <person name="Vacek V."/>
            <person name="Brzon O."/>
            <person name="Soukal P."/>
            <person name="Eme L."/>
            <person name="Dacks J.B."/>
            <person name="Karnkowska A."/>
            <person name="Elias M."/>
            <person name="Hampl V."/>
        </authorList>
    </citation>
    <scope>NUCLEOTIDE SEQUENCE [LARGE SCALE GENOMIC DNA]</scope>
    <source>
        <strain evidence="1">NAU3</strain>
        <tissue evidence="1">Gut</tissue>
    </source>
</reference>
<organism evidence="1 2">
    <name type="scientific">Blattamonas nauphoetae</name>
    <dbReference type="NCBI Taxonomy" id="2049346"/>
    <lineage>
        <taxon>Eukaryota</taxon>
        <taxon>Metamonada</taxon>
        <taxon>Preaxostyla</taxon>
        <taxon>Oxymonadida</taxon>
        <taxon>Blattamonas</taxon>
    </lineage>
</organism>
<proteinExistence type="predicted"/>
<dbReference type="Proteomes" id="UP001281761">
    <property type="component" value="Unassembled WGS sequence"/>
</dbReference>
<protein>
    <submittedName>
        <fullName evidence="1">Uncharacterized protein</fullName>
    </submittedName>
</protein>
<keyword evidence="2" id="KW-1185">Reference proteome</keyword>
<accession>A0ABQ9X7V4</accession>
<sequence length="133" mass="14850">MFVRSKLGADLFEFENQDDPIRVQATIDRAFEAGVEQADIEGNNGIITSFGYSEENLSFINGTRRYKNGQLGRTSTTHQVRMVNRNHKIARLLAYLSLWVGTGAVPDISVFKKCCIETFPSKSVKVLCSVLTT</sequence>
<evidence type="ECO:0000313" key="2">
    <source>
        <dbReference type="Proteomes" id="UP001281761"/>
    </source>
</evidence>
<dbReference type="EMBL" id="JARBJD010000187">
    <property type="protein sequence ID" value="KAK2947992.1"/>
    <property type="molecule type" value="Genomic_DNA"/>
</dbReference>
<gene>
    <name evidence="1" type="ORF">BLNAU_17116</name>
</gene>
<evidence type="ECO:0000313" key="1">
    <source>
        <dbReference type="EMBL" id="KAK2947992.1"/>
    </source>
</evidence>